<dbReference type="GO" id="GO:0031218">
    <property type="term" value="F:arabinogalactan endo-1,4-beta-galactosidase activity"/>
    <property type="evidence" value="ECO:0007669"/>
    <property type="project" value="UniProtKB-EC"/>
</dbReference>
<keyword evidence="4" id="KW-0732">Signal</keyword>
<dbReference type="EMBL" id="FOTG01000004">
    <property type="protein sequence ID" value="SFL22657.1"/>
    <property type="molecule type" value="Genomic_DNA"/>
</dbReference>
<dbReference type="EMBL" id="AUZH01000035">
    <property type="protein sequence ID" value="KFN85951.1"/>
    <property type="molecule type" value="Genomic_DNA"/>
</dbReference>
<keyword evidence="2 4" id="KW-0378">Hydrolase</keyword>
<comment type="similarity">
    <text evidence="1 4">Belongs to the glycosyl hydrolase 53 family.</text>
</comment>
<comment type="caution">
    <text evidence="5">The sequence shown here is derived from an EMBL/GenBank/DDBJ whole genome shotgun (WGS) entry which is preliminary data.</text>
</comment>
<dbReference type="GO" id="GO:0045490">
    <property type="term" value="P:pectin catabolic process"/>
    <property type="evidence" value="ECO:0007669"/>
    <property type="project" value="TreeGrafter"/>
</dbReference>
<gene>
    <name evidence="5" type="ORF">H702_09855</name>
    <name evidence="6" type="ORF">SAMN02910290_00995</name>
</gene>
<keyword evidence="3 4" id="KW-0326">Glycosidase</keyword>
<dbReference type="Proteomes" id="UP000029382">
    <property type="component" value="Unassembled WGS sequence"/>
</dbReference>
<evidence type="ECO:0000313" key="7">
    <source>
        <dbReference type="Proteomes" id="UP000029382"/>
    </source>
</evidence>
<accession>A0A091BJW5</accession>
<dbReference type="EC" id="3.2.1.89" evidence="4"/>
<dbReference type="AlphaFoldDB" id="A0A091BJW5"/>
<sequence>MKKLKKLILVSAAVLGLTAGNASLVKADDFINGADISILDEMENSRAVYKSNGTQKDPLTILKDNGVNYVRLRLWVDPYDANGNPYGAGTNDLNRTLKLAKRAKNKGLKVLLDFHYSDFWVDPGKQNLPKAWQNQSFEQLNSSVYSYTADVLNQMKAKGIYPDMVQIGNELNSGMLWPYGKSWGGDGKEFTRLATFLKSGVQAVKDTQSSNTPIMLHLADGGNQSTFQWWLDEITNQSVDFDIVGISYYPYWHGSLADLSANMDNISERYNKKVVVVETAYANTLDNLDQKTNAVTATEEAAAGYKASQDGQYEFLTDLVDKIKDVKNNNGLGFFYWEPLWYNGNVSWATQAGMSYLGVSDMTGNEWENQAVFDFQGNALRGIKAFNYSNLTNLLQNNSFEWDGYTESPSSWNIWKNGQIFGIKTEIYDNTRYKLSFWSDKAYESSIYQTVGNLSSGTYKLSIDAMGDTSLENAELYIKNYGGSEQKISLKDSNIWKTYTIDNIKITNGQCEVGVYVKSSANKWLNIDNVRLVKVD</sequence>
<name>A0A091BJW5_STREI</name>
<dbReference type="InterPro" id="IPR011683">
    <property type="entry name" value="Glyco_hydro_53"/>
</dbReference>
<dbReference type="InterPro" id="IPR017853">
    <property type="entry name" value="GH"/>
</dbReference>
<evidence type="ECO:0000256" key="1">
    <source>
        <dbReference type="ARBA" id="ARBA00010687"/>
    </source>
</evidence>
<dbReference type="GO" id="GO:0015926">
    <property type="term" value="F:glucosidase activity"/>
    <property type="evidence" value="ECO:0007669"/>
    <property type="project" value="InterPro"/>
</dbReference>
<dbReference type="RefSeq" id="WP_039697501.1">
    <property type="nucleotide sequence ID" value="NZ_AUZH01000035.1"/>
</dbReference>
<dbReference type="SUPFAM" id="SSF51445">
    <property type="entry name" value="(Trans)glycosidases"/>
    <property type="match status" value="1"/>
</dbReference>
<reference evidence="5 7" key="1">
    <citation type="journal article" date="2014" name="Genome Announc.">
        <title>Draft Genome Sequences of Streptococcus bovis Strains ATCC 33317 and JB1.</title>
        <authorList>
            <person name="Benahmed F.H."/>
            <person name="Gopinath G.R."/>
            <person name="Harbottle H."/>
            <person name="Cotta M.A."/>
            <person name="Luo Y."/>
            <person name="Henderson C."/>
            <person name="Teri P."/>
            <person name="Soppet D."/>
            <person name="Rasmussen M."/>
            <person name="Whitehead T.R."/>
            <person name="Davidson M."/>
        </authorList>
    </citation>
    <scope>NUCLEOTIDE SEQUENCE [LARGE SCALE GENOMIC DNA]</scope>
    <source>
        <strain evidence="5 7">JB1</strain>
    </source>
</reference>
<feature type="signal peptide" evidence="4">
    <location>
        <begin position="1"/>
        <end position="27"/>
    </location>
</feature>
<dbReference type="Gene3D" id="2.60.120.260">
    <property type="entry name" value="Galactose-binding domain-like"/>
    <property type="match status" value="1"/>
</dbReference>
<dbReference type="Pfam" id="PF07745">
    <property type="entry name" value="Glyco_hydro_53"/>
    <property type="match status" value="1"/>
</dbReference>
<evidence type="ECO:0000313" key="5">
    <source>
        <dbReference type="EMBL" id="KFN85951.1"/>
    </source>
</evidence>
<feature type="chain" id="PRO_5005106895" description="Arabinogalactan endo-beta-1,4-galactanase" evidence="4">
    <location>
        <begin position="28"/>
        <end position="536"/>
    </location>
</feature>
<evidence type="ECO:0000313" key="6">
    <source>
        <dbReference type="EMBL" id="SFL22657.1"/>
    </source>
</evidence>
<organism evidence="5 7">
    <name type="scientific">Streptococcus equinus JB1</name>
    <dbReference type="NCBI Taxonomy" id="1294274"/>
    <lineage>
        <taxon>Bacteria</taxon>
        <taxon>Bacillati</taxon>
        <taxon>Bacillota</taxon>
        <taxon>Bacilli</taxon>
        <taxon>Lactobacillales</taxon>
        <taxon>Streptococcaceae</taxon>
        <taxon>Streptococcus</taxon>
    </lineage>
</organism>
<dbReference type="Proteomes" id="UP000182793">
    <property type="component" value="Unassembled WGS sequence"/>
</dbReference>
<evidence type="ECO:0000256" key="3">
    <source>
        <dbReference type="ARBA" id="ARBA00023295"/>
    </source>
</evidence>
<keyword evidence="8" id="KW-1185">Reference proteome</keyword>
<evidence type="ECO:0000256" key="2">
    <source>
        <dbReference type="ARBA" id="ARBA00022801"/>
    </source>
</evidence>
<dbReference type="Gene3D" id="3.20.20.80">
    <property type="entry name" value="Glycosidases"/>
    <property type="match status" value="1"/>
</dbReference>
<evidence type="ECO:0000256" key="4">
    <source>
        <dbReference type="RuleBase" id="RU361192"/>
    </source>
</evidence>
<reference evidence="6 8" key="2">
    <citation type="submission" date="2016-10" db="EMBL/GenBank/DDBJ databases">
        <authorList>
            <person name="Varghese N."/>
            <person name="Submissions S."/>
        </authorList>
    </citation>
    <scope>NUCLEOTIDE SEQUENCE [LARGE SCALE GENOMIC DNA]</scope>
    <source>
        <strain evidence="6 8">JB1</strain>
    </source>
</reference>
<protein>
    <recommendedName>
        <fullName evidence="4">Arabinogalactan endo-beta-1,4-galactanase</fullName>
        <ecNumber evidence="4">3.2.1.89</ecNumber>
    </recommendedName>
</protein>
<dbReference type="PANTHER" id="PTHR34983">
    <property type="entry name" value="ARABINOGALACTAN ENDO-BETA-1,4-GALACTANASE A"/>
    <property type="match status" value="1"/>
</dbReference>
<proteinExistence type="inferred from homology"/>
<dbReference type="PANTHER" id="PTHR34983:SF2">
    <property type="entry name" value="ENDO-BETA-1,4-GALACTANASE"/>
    <property type="match status" value="1"/>
</dbReference>
<evidence type="ECO:0000313" key="8">
    <source>
        <dbReference type="Proteomes" id="UP000182793"/>
    </source>
</evidence>
<comment type="catalytic activity">
    <reaction evidence="4">
        <text>The enzyme specifically hydrolyzes (1-&gt;4)-beta-D-galactosidic linkages in type I arabinogalactans.</text>
        <dbReference type="EC" id="3.2.1.89"/>
    </reaction>
</comment>